<dbReference type="OrthoDB" id="269318at2"/>
<dbReference type="SUPFAM" id="SSF51905">
    <property type="entry name" value="FAD/NAD(P)-binding domain"/>
    <property type="match status" value="1"/>
</dbReference>
<dbReference type="InterPro" id="IPR002937">
    <property type="entry name" value="Amino_oxidase"/>
</dbReference>
<dbReference type="AlphaFoldDB" id="A0A1M7L5K9"/>
<organism evidence="2 3">
    <name type="scientific">Gracilibacillus kekensis</name>
    <dbReference type="NCBI Taxonomy" id="1027249"/>
    <lineage>
        <taxon>Bacteria</taxon>
        <taxon>Bacillati</taxon>
        <taxon>Bacillota</taxon>
        <taxon>Bacilli</taxon>
        <taxon>Bacillales</taxon>
        <taxon>Bacillaceae</taxon>
        <taxon>Gracilibacillus</taxon>
    </lineage>
</organism>
<evidence type="ECO:0000259" key="1">
    <source>
        <dbReference type="Pfam" id="PF01593"/>
    </source>
</evidence>
<dbReference type="InterPro" id="IPR050464">
    <property type="entry name" value="Zeta_carotene_desat/Oxidored"/>
</dbReference>
<reference evidence="2 3" key="1">
    <citation type="submission" date="2016-11" db="EMBL/GenBank/DDBJ databases">
        <authorList>
            <person name="Jaros S."/>
            <person name="Januszkiewicz K."/>
            <person name="Wedrychowicz H."/>
        </authorList>
    </citation>
    <scope>NUCLEOTIDE SEQUENCE [LARGE SCALE GENOMIC DNA]</scope>
    <source>
        <strain evidence="2 3">CGMCC 1.10681</strain>
    </source>
</reference>
<feature type="domain" description="Amine oxidase" evidence="1">
    <location>
        <begin position="14"/>
        <end position="421"/>
    </location>
</feature>
<dbReference type="InterPro" id="IPR036188">
    <property type="entry name" value="FAD/NAD-bd_sf"/>
</dbReference>
<evidence type="ECO:0000313" key="2">
    <source>
        <dbReference type="EMBL" id="SHM73217.1"/>
    </source>
</evidence>
<dbReference type="Gene3D" id="3.50.50.60">
    <property type="entry name" value="FAD/NAD(P)-binding domain"/>
    <property type="match status" value="1"/>
</dbReference>
<gene>
    <name evidence="2" type="ORF">SAMN05216179_0946</name>
</gene>
<dbReference type="STRING" id="1027249.SAMN05216179_0946"/>
<evidence type="ECO:0000313" key="3">
    <source>
        <dbReference type="Proteomes" id="UP000184184"/>
    </source>
</evidence>
<dbReference type="GO" id="GO:0016491">
    <property type="term" value="F:oxidoreductase activity"/>
    <property type="evidence" value="ECO:0007669"/>
    <property type="project" value="InterPro"/>
</dbReference>
<dbReference type="PRINTS" id="PR00469">
    <property type="entry name" value="PNDRDTASEII"/>
</dbReference>
<keyword evidence="3" id="KW-1185">Reference proteome</keyword>
<proteinExistence type="predicted"/>
<dbReference type="Proteomes" id="UP000184184">
    <property type="component" value="Unassembled WGS sequence"/>
</dbReference>
<dbReference type="EMBL" id="FRCZ01000001">
    <property type="protein sequence ID" value="SHM73217.1"/>
    <property type="molecule type" value="Genomic_DNA"/>
</dbReference>
<name>A0A1M7L5K9_9BACI</name>
<dbReference type="PANTHER" id="PTHR42923">
    <property type="entry name" value="PROTOPORPHYRINOGEN OXIDASE"/>
    <property type="match status" value="1"/>
</dbReference>
<protein>
    <submittedName>
        <fullName evidence="2">Phytoene dehydrogenase-related protein</fullName>
    </submittedName>
</protein>
<dbReference type="Gene3D" id="3.90.660.50">
    <property type="match status" value="1"/>
</dbReference>
<accession>A0A1M7L5K9</accession>
<sequence length="439" mass="49185">MTNKWDVVIIGGGLAGYVAANYLAKNDLSVLILEKAGSIGGRARTNKMKQQLFNIGPHALYKKGKAISILEELGINISGKSPKLGGVLIKDEVEYAAPLNLSALFSSQLLKGKEKMEWLSMIMKIKNINVEKLTDQSYKDWVEQVTKSPTIKSLLFVLARLSTYCHPPDITSAKVILSHVKVSMDGVLYIDYGWQTIIDQLHNKAIISGVDVQTNVVVTKMIKDEDDDYKLISSQGDIFPGKYVISTTGPSELNAMLGNDKSLPKDNFFEEIIPVKGATLDVALTQLPNPKQLFAMGITDPLYYAVHSPYAILSENRNHSILHVFKYLLPDEKTEDKDLKTELELFLEKLQPGWKNFAITSRFIPHIVVNQRFPQTGDNQRLYQLKNKFSGLYIASDWASPHFILSEAATTSAKQAVEEIIIKEEESINANHYRRLSRI</sequence>
<dbReference type="PANTHER" id="PTHR42923:SF3">
    <property type="entry name" value="PROTOPORPHYRINOGEN OXIDASE"/>
    <property type="match status" value="1"/>
</dbReference>
<dbReference type="RefSeq" id="WP_073200087.1">
    <property type="nucleotide sequence ID" value="NZ_FRCZ01000001.1"/>
</dbReference>
<dbReference type="Pfam" id="PF01593">
    <property type="entry name" value="Amino_oxidase"/>
    <property type="match status" value="1"/>
</dbReference>